<keyword evidence="6 11" id="KW-0472">Membrane</keyword>
<evidence type="ECO:0000313" key="15">
    <source>
        <dbReference type="RefSeq" id="XP_031571642.1"/>
    </source>
</evidence>
<keyword evidence="13" id="KW-1185">Reference proteome</keyword>
<keyword evidence="2" id="KW-1003">Cell membrane</keyword>
<feature type="domain" description="G-protein coupled receptors family 1 profile" evidence="12">
    <location>
        <begin position="48"/>
        <end position="305"/>
    </location>
</feature>
<dbReference type="Pfam" id="PF00001">
    <property type="entry name" value="7tm_1"/>
    <property type="match status" value="1"/>
</dbReference>
<keyword evidence="7" id="KW-1015">Disulfide bond</keyword>
<organism evidence="13 14">
    <name type="scientific">Actinia tenebrosa</name>
    <name type="common">Australian red waratah sea anemone</name>
    <dbReference type="NCBI Taxonomy" id="6105"/>
    <lineage>
        <taxon>Eukaryota</taxon>
        <taxon>Metazoa</taxon>
        <taxon>Cnidaria</taxon>
        <taxon>Anthozoa</taxon>
        <taxon>Hexacorallia</taxon>
        <taxon>Actiniaria</taxon>
        <taxon>Actiniidae</taxon>
        <taxon>Actinia</taxon>
    </lineage>
</organism>
<dbReference type="PROSITE" id="PS50262">
    <property type="entry name" value="G_PROTEIN_RECEP_F1_2"/>
    <property type="match status" value="1"/>
</dbReference>
<dbReference type="GO" id="GO:0005886">
    <property type="term" value="C:plasma membrane"/>
    <property type="evidence" value="ECO:0007669"/>
    <property type="project" value="UniProtKB-SubCell"/>
</dbReference>
<dbReference type="RefSeq" id="XP_031571641.1">
    <property type="nucleotide sequence ID" value="XM_031715781.1"/>
</dbReference>
<evidence type="ECO:0000256" key="5">
    <source>
        <dbReference type="ARBA" id="ARBA00023040"/>
    </source>
</evidence>
<comment type="subcellular location">
    <subcellularLocation>
        <location evidence="1">Cell membrane</location>
        <topology evidence="1">Multi-pass membrane protein</topology>
    </subcellularLocation>
</comment>
<evidence type="ECO:0000256" key="6">
    <source>
        <dbReference type="ARBA" id="ARBA00023136"/>
    </source>
</evidence>
<dbReference type="AlphaFoldDB" id="A0A6P8IWA0"/>
<dbReference type="Gene3D" id="1.20.1070.10">
    <property type="entry name" value="Rhodopsin 7-helix transmembrane proteins"/>
    <property type="match status" value="1"/>
</dbReference>
<evidence type="ECO:0000256" key="8">
    <source>
        <dbReference type="ARBA" id="ARBA00023170"/>
    </source>
</evidence>
<evidence type="ECO:0000256" key="4">
    <source>
        <dbReference type="ARBA" id="ARBA00022989"/>
    </source>
</evidence>
<evidence type="ECO:0000256" key="9">
    <source>
        <dbReference type="ARBA" id="ARBA00023224"/>
    </source>
</evidence>
<dbReference type="CDD" id="cd00637">
    <property type="entry name" value="7tm_classA_rhodopsin-like"/>
    <property type="match status" value="1"/>
</dbReference>
<feature type="transmembrane region" description="Helical" evidence="11">
    <location>
        <begin position="110"/>
        <end position="128"/>
    </location>
</feature>
<keyword evidence="8" id="KW-0675">Receptor</keyword>
<keyword evidence="4 11" id="KW-1133">Transmembrane helix</keyword>
<keyword evidence="3 11" id="KW-0812">Transmembrane</keyword>
<feature type="transmembrane region" description="Helical" evidence="11">
    <location>
        <begin position="249"/>
        <end position="269"/>
    </location>
</feature>
<protein>
    <submittedName>
        <fullName evidence="14 15">D(1)-like dopamine receptor</fullName>
    </submittedName>
</protein>
<dbReference type="InterPro" id="IPR000276">
    <property type="entry name" value="GPCR_Rhodpsn"/>
</dbReference>
<name>A0A6P8IWA0_ACTTE</name>
<evidence type="ECO:0000256" key="2">
    <source>
        <dbReference type="ARBA" id="ARBA00022475"/>
    </source>
</evidence>
<feature type="transmembrane region" description="Helical" evidence="11">
    <location>
        <begin position="289"/>
        <end position="308"/>
    </location>
</feature>
<feature type="transmembrane region" description="Helical" evidence="11">
    <location>
        <begin position="190"/>
        <end position="214"/>
    </location>
</feature>
<dbReference type="KEGG" id="aten:116305811"/>
<dbReference type="SUPFAM" id="SSF81321">
    <property type="entry name" value="Family A G protein-coupled receptor-like"/>
    <property type="match status" value="1"/>
</dbReference>
<dbReference type="PANTHER" id="PTHR24248:SF125">
    <property type="entry name" value="DOPAMINE D2-LIKE RECEPTOR"/>
    <property type="match status" value="1"/>
</dbReference>
<dbReference type="PANTHER" id="PTHR24248">
    <property type="entry name" value="ADRENERGIC RECEPTOR-RELATED G-PROTEIN COUPLED RECEPTOR"/>
    <property type="match status" value="1"/>
</dbReference>
<feature type="transmembrane region" description="Helical" evidence="11">
    <location>
        <begin position="32"/>
        <end position="57"/>
    </location>
</feature>
<evidence type="ECO:0000256" key="11">
    <source>
        <dbReference type="SAM" id="Phobius"/>
    </source>
</evidence>
<feature type="compositionally biased region" description="Basic and acidic residues" evidence="10">
    <location>
        <begin position="231"/>
        <end position="242"/>
    </location>
</feature>
<evidence type="ECO:0000256" key="7">
    <source>
        <dbReference type="ARBA" id="ARBA00023157"/>
    </source>
</evidence>
<sequence length="322" mass="37407">MTTSMDSISSTPQVMVTKGSLLNSQCDESLDLVFWVLDGMIAVVIFIGNILTCLVFLSKRHLRQNYMNIFLLSLALSDMLMALLVAPWFASYCETKCKYTLSNYCFWFGMMRDIPFQSVVLNLVAITYDRHLAVFRPLVYGAKMTKRRVCIILALVWCTPVITALTRMTWTFSDIPSERKTFIDRSFNIFLIFVFVLLPITGIFIVNLMIMYTIQKHNRVAPRHQASQSRSHSETSESERRERVRKKRGTMSCVLVVFVFFACWLPRIVYNFFFLAKTPHLATTPFIKVSMFFLLLQSTVNPIIYSFYRQEFRQAALGLLRR</sequence>
<dbReference type="RefSeq" id="XP_031571642.1">
    <property type="nucleotide sequence ID" value="XM_031715782.1"/>
</dbReference>
<reference evidence="14 15" key="1">
    <citation type="submission" date="2025-04" db="UniProtKB">
        <authorList>
            <consortium name="RefSeq"/>
        </authorList>
    </citation>
    <scope>IDENTIFICATION</scope>
    <source>
        <tissue evidence="14 15">Tentacle</tissue>
    </source>
</reference>
<evidence type="ECO:0000259" key="12">
    <source>
        <dbReference type="PROSITE" id="PS50262"/>
    </source>
</evidence>
<dbReference type="GeneID" id="116305811"/>
<keyword evidence="5" id="KW-0297">G-protein coupled receptor</keyword>
<evidence type="ECO:0000256" key="10">
    <source>
        <dbReference type="SAM" id="MobiDB-lite"/>
    </source>
</evidence>
<dbReference type="OrthoDB" id="5982315at2759"/>
<dbReference type="InterPro" id="IPR017452">
    <property type="entry name" value="GPCR_Rhodpsn_7TM"/>
</dbReference>
<dbReference type="GO" id="GO:0004930">
    <property type="term" value="F:G protein-coupled receptor activity"/>
    <property type="evidence" value="ECO:0007669"/>
    <property type="project" value="UniProtKB-KW"/>
</dbReference>
<feature type="region of interest" description="Disordered" evidence="10">
    <location>
        <begin position="222"/>
        <end position="243"/>
    </location>
</feature>
<dbReference type="Proteomes" id="UP000515163">
    <property type="component" value="Unplaced"/>
</dbReference>
<evidence type="ECO:0000256" key="1">
    <source>
        <dbReference type="ARBA" id="ARBA00004651"/>
    </source>
</evidence>
<evidence type="ECO:0000256" key="3">
    <source>
        <dbReference type="ARBA" id="ARBA00022692"/>
    </source>
</evidence>
<proteinExistence type="predicted"/>
<evidence type="ECO:0000313" key="13">
    <source>
        <dbReference type="Proteomes" id="UP000515163"/>
    </source>
</evidence>
<keyword evidence="9" id="KW-0807">Transducer</keyword>
<dbReference type="PRINTS" id="PR00237">
    <property type="entry name" value="GPCRRHODOPSN"/>
</dbReference>
<evidence type="ECO:0000313" key="14">
    <source>
        <dbReference type="RefSeq" id="XP_031571641.1"/>
    </source>
</evidence>
<feature type="transmembrane region" description="Helical" evidence="11">
    <location>
        <begin position="69"/>
        <end position="90"/>
    </location>
</feature>
<accession>A0A6P8IWA0</accession>
<gene>
    <name evidence="14 15" type="primary">LOC116305811</name>
</gene>
<feature type="transmembrane region" description="Helical" evidence="11">
    <location>
        <begin position="149"/>
        <end position="170"/>
    </location>
</feature>